<proteinExistence type="predicted"/>
<feature type="non-terminal residue" evidence="2">
    <location>
        <position position="110"/>
    </location>
</feature>
<feature type="compositionally biased region" description="Low complexity" evidence="1">
    <location>
        <begin position="31"/>
        <end position="49"/>
    </location>
</feature>
<dbReference type="Proteomes" id="UP001529510">
    <property type="component" value="Unassembled WGS sequence"/>
</dbReference>
<sequence length="110" mass="11758">CRRRVTMATGIGWDGTVSTACSGSVAGAPAEWSAAQAPARPAEPALLLLNRDESRSNSSRTEPQTRLVPHVRNKIRLLDTFPRTSAACSPASVPSYPRCSRPGGKKNTRL</sequence>
<evidence type="ECO:0000256" key="1">
    <source>
        <dbReference type="SAM" id="MobiDB-lite"/>
    </source>
</evidence>
<keyword evidence="3" id="KW-1185">Reference proteome</keyword>
<feature type="region of interest" description="Disordered" evidence="1">
    <location>
        <begin position="31"/>
        <end position="65"/>
    </location>
</feature>
<evidence type="ECO:0000313" key="3">
    <source>
        <dbReference type="Proteomes" id="UP001529510"/>
    </source>
</evidence>
<gene>
    <name evidence="2" type="ORF">M9458_047404</name>
</gene>
<evidence type="ECO:0000313" key="2">
    <source>
        <dbReference type="EMBL" id="KAL0156158.1"/>
    </source>
</evidence>
<comment type="caution">
    <text evidence="2">The sequence shown here is derived from an EMBL/GenBank/DDBJ whole genome shotgun (WGS) entry which is preliminary data.</text>
</comment>
<feature type="region of interest" description="Disordered" evidence="1">
    <location>
        <begin position="85"/>
        <end position="110"/>
    </location>
</feature>
<feature type="non-terminal residue" evidence="2">
    <location>
        <position position="1"/>
    </location>
</feature>
<organism evidence="2 3">
    <name type="scientific">Cirrhinus mrigala</name>
    <name type="common">Mrigala</name>
    <dbReference type="NCBI Taxonomy" id="683832"/>
    <lineage>
        <taxon>Eukaryota</taxon>
        <taxon>Metazoa</taxon>
        <taxon>Chordata</taxon>
        <taxon>Craniata</taxon>
        <taxon>Vertebrata</taxon>
        <taxon>Euteleostomi</taxon>
        <taxon>Actinopterygii</taxon>
        <taxon>Neopterygii</taxon>
        <taxon>Teleostei</taxon>
        <taxon>Ostariophysi</taxon>
        <taxon>Cypriniformes</taxon>
        <taxon>Cyprinidae</taxon>
        <taxon>Labeoninae</taxon>
        <taxon>Labeonini</taxon>
        <taxon>Cirrhinus</taxon>
    </lineage>
</organism>
<name>A0ABD0N1V0_CIRMR</name>
<dbReference type="AlphaFoldDB" id="A0ABD0N1V0"/>
<protein>
    <submittedName>
        <fullName evidence="2">Uncharacterized protein</fullName>
    </submittedName>
</protein>
<reference evidence="2 3" key="1">
    <citation type="submission" date="2024-05" db="EMBL/GenBank/DDBJ databases">
        <title>Genome sequencing and assembly of Indian major carp, Cirrhinus mrigala (Hamilton, 1822).</title>
        <authorList>
            <person name="Mohindra V."/>
            <person name="Chowdhury L.M."/>
            <person name="Lal K."/>
            <person name="Jena J.K."/>
        </authorList>
    </citation>
    <scope>NUCLEOTIDE SEQUENCE [LARGE SCALE GENOMIC DNA]</scope>
    <source>
        <strain evidence="2">CM1030</strain>
        <tissue evidence="2">Blood</tissue>
    </source>
</reference>
<dbReference type="EMBL" id="JAMKFB020000024">
    <property type="protein sequence ID" value="KAL0156158.1"/>
    <property type="molecule type" value="Genomic_DNA"/>
</dbReference>
<accession>A0ABD0N1V0</accession>